<dbReference type="RefSeq" id="WP_211338650.1">
    <property type="nucleotide sequence ID" value="NZ_SNYL01000016.1"/>
</dbReference>
<dbReference type="EMBL" id="SNYL01000016">
    <property type="protein sequence ID" value="TDQ40576.1"/>
    <property type="molecule type" value="Genomic_DNA"/>
</dbReference>
<protein>
    <submittedName>
        <fullName evidence="2">Putative tricarboxylic transport membrane protein</fullName>
    </submittedName>
</protein>
<dbReference type="PANTHER" id="PTHR42928">
    <property type="entry name" value="TRICARBOXYLATE-BINDING PROTEIN"/>
    <property type="match status" value="1"/>
</dbReference>
<dbReference type="PROSITE" id="PS51318">
    <property type="entry name" value="TAT"/>
    <property type="match status" value="1"/>
</dbReference>
<organism evidence="2 3">
    <name type="scientific">Tepidicella xavieri</name>
    <dbReference type="NCBI Taxonomy" id="360241"/>
    <lineage>
        <taxon>Bacteria</taxon>
        <taxon>Pseudomonadati</taxon>
        <taxon>Pseudomonadota</taxon>
        <taxon>Betaproteobacteria</taxon>
        <taxon>Burkholderiales</taxon>
        <taxon>Tepidicella</taxon>
    </lineage>
</organism>
<dbReference type="InterPro" id="IPR005064">
    <property type="entry name" value="BUG"/>
</dbReference>
<dbReference type="CDD" id="cd07012">
    <property type="entry name" value="PBP2_Bug_TTT"/>
    <property type="match status" value="1"/>
</dbReference>
<dbReference type="PANTHER" id="PTHR42928:SF3">
    <property type="entry name" value="UPF0065 PROTEIN YFLP"/>
    <property type="match status" value="1"/>
</dbReference>
<comment type="similarity">
    <text evidence="1">Belongs to the UPF0065 (bug) family.</text>
</comment>
<dbReference type="PIRSF" id="PIRSF017082">
    <property type="entry name" value="YflP"/>
    <property type="match status" value="1"/>
</dbReference>
<dbReference type="Pfam" id="PF03401">
    <property type="entry name" value="TctC"/>
    <property type="match status" value="1"/>
</dbReference>
<accession>A0A4R6U4E4</accession>
<gene>
    <name evidence="2" type="ORF">DFR43_11625</name>
</gene>
<dbReference type="Proteomes" id="UP000295510">
    <property type="component" value="Unassembled WGS sequence"/>
</dbReference>
<dbReference type="Gene3D" id="3.40.190.10">
    <property type="entry name" value="Periplasmic binding protein-like II"/>
    <property type="match status" value="1"/>
</dbReference>
<dbReference type="AlphaFoldDB" id="A0A4R6U4E4"/>
<evidence type="ECO:0000313" key="3">
    <source>
        <dbReference type="Proteomes" id="UP000295510"/>
    </source>
</evidence>
<evidence type="ECO:0000313" key="2">
    <source>
        <dbReference type="EMBL" id="TDQ40576.1"/>
    </source>
</evidence>
<dbReference type="SUPFAM" id="SSF53850">
    <property type="entry name" value="Periplasmic binding protein-like II"/>
    <property type="match status" value="1"/>
</dbReference>
<proteinExistence type="inferred from homology"/>
<keyword evidence="3" id="KW-1185">Reference proteome</keyword>
<dbReference type="InterPro" id="IPR006311">
    <property type="entry name" value="TAT_signal"/>
</dbReference>
<name>A0A4R6U4E4_9BURK</name>
<comment type="caution">
    <text evidence="2">The sequence shown here is derived from an EMBL/GenBank/DDBJ whole genome shotgun (WGS) entry which is preliminary data.</text>
</comment>
<dbReference type="InterPro" id="IPR042100">
    <property type="entry name" value="Bug_dom1"/>
</dbReference>
<sequence>MNTPPNGLARRDVLKWMGASGLSGMALSPLGMAWAQAWQPRQAVEYIAPANPGGGWDTLIRTTARVIQEERLAPVNFAPINTPGGGGAVAWAQIAAKRGNPHVLFAASPPIILVPLSGASRFGHKDFTPIARLITDYSILLVRTDAPYKNAKELFEAIKARPNLSVGGGSAPGSMDHISIAGAASAAGVAANRLNYIAFSGGGEAMTNLLGRHVEAVITGAGEAQAQLKGGQVRALAISGPKRMSSIPDVPTYQEQGINFTFDIWRGIMGAPGMPAEAVAYYQDMYARMLKTPTWAQARDQLGWIDAYQNSAEFGAFLDEQHKQFSTVLSDLGLVRR</sequence>
<dbReference type="Gene3D" id="3.40.190.150">
    <property type="entry name" value="Bordetella uptake gene, domain 1"/>
    <property type="match status" value="1"/>
</dbReference>
<reference evidence="2 3" key="1">
    <citation type="submission" date="2019-03" db="EMBL/GenBank/DDBJ databases">
        <title>Genomic Encyclopedia of Type Strains, Phase IV (KMG-IV): sequencing the most valuable type-strain genomes for metagenomic binning, comparative biology and taxonomic classification.</title>
        <authorList>
            <person name="Goeker M."/>
        </authorList>
    </citation>
    <scope>NUCLEOTIDE SEQUENCE [LARGE SCALE GENOMIC DNA]</scope>
    <source>
        <strain evidence="2 3">DSM 19605</strain>
    </source>
</reference>
<evidence type="ECO:0000256" key="1">
    <source>
        <dbReference type="ARBA" id="ARBA00006987"/>
    </source>
</evidence>